<keyword evidence="3 6" id="KW-0812">Transmembrane</keyword>
<gene>
    <name evidence="8" type="ORF">B1R32_102228</name>
</gene>
<dbReference type="AlphaFoldDB" id="A0A2S8SWU2"/>
<dbReference type="InterPro" id="IPR045276">
    <property type="entry name" value="YbiO_bact"/>
</dbReference>
<evidence type="ECO:0000313" key="9">
    <source>
        <dbReference type="Proteomes" id="UP000237684"/>
    </source>
</evidence>
<dbReference type="GO" id="GO:0005886">
    <property type="term" value="C:plasma membrane"/>
    <property type="evidence" value="ECO:0007669"/>
    <property type="project" value="UniProtKB-SubCell"/>
</dbReference>
<dbReference type="Gene3D" id="1.10.287.1260">
    <property type="match status" value="1"/>
</dbReference>
<comment type="subcellular location">
    <subcellularLocation>
        <location evidence="1">Cell membrane</location>
    </subcellularLocation>
</comment>
<keyword evidence="9" id="KW-1185">Reference proteome</keyword>
<dbReference type="PANTHER" id="PTHR30460">
    <property type="entry name" value="MODERATE CONDUCTANCE MECHANOSENSITIVE CHANNEL YBIO"/>
    <property type="match status" value="1"/>
</dbReference>
<comment type="caution">
    <text evidence="8">The sequence shown here is derived from an EMBL/GenBank/DDBJ whole genome shotgun (WGS) entry which is preliminary data.</text>
</comment>
<dbReference type="GO" id="GO:0008381">
    <property type="term" value="F:mechanosensitive monoatomic ion channel activity"/>
    <property type="evidence" value="ECO:0007669"/>
    <property type="project" value="InterPro"/>
</dbReference>
<evidence type="ECO:0000256" key="5">
    <source>
        <dbReference type="ARBA" id="ARBA00023136"/>
    </source>
</evidence>
<evidence type="ECO:0000313" key="8">
    <source>
        <dbReference type="EMBL" id="PQV65219.1"/>
    </source>
</evidence>
<dbReference type="InterPro" id="IPR023408">
    <property type="entry name" value="MscS_beta-dom_sf"/>
</dbReference>
<dbReference type="InterPro" id="IPR010920">
    <property type="entry name" value="LSM_dom_sf"/>
</dbReference>
<evidence type="ECO:0000256" key="6">
    <source>
        <dbReference type="SAM" id="Phobius"/>
    </source>
</evidence>
<evidence type="ECO:0000256" key="3">
    <source>
        <dbReference type="ARBA" id="ARBA00022692"/>
    </source>
</evidence>
<dbReference type="Gene3D" id="2.30.30.60">
    <property type="match status" value="1"/>
</dbReference>
<proteinExistence type="predicted"/>
<dbReference type="InterPro" id="IPR006685">
    <property type="entry name" value="MscS_channel_2nd"/>
</dbReference>
<dbReference type="PANTHER" id="PTHR30460:SF0">
    <property type="entry name" value="MODERATE CONDUCTANCE MECHANOSENSITIVE CHANNEL YBIO"/>
    <property type="match status" value="1"/>
</dbReference>
<dbReference type="OrthoDB" id="9809206at2"/>
<organism evidence="8 9">
    <name type="scientific">Abditibacterium utsteinense</name>
    <dbReference type="NCBI Taxonomy" id="1960156"/>
    <lineage>
        <taxon>Bacteria</taxon>
        <taxon>Pseudomonadati</taxon>
        <taxon>Abditibacteriota</taxon>
        <taxon>Abditibacteriia</taxon>
        <taxon>Abditibacteriales</taxon>
        <taxon>Abditibacteriaceae</taxon>
        <taxon>Abditibacterium</taxon>
    </lineage>
</organism>
<feature type="transmembrane region" description="Helical" evidence="6">
    <location>
        <begin position="20"/>
        <end position="39"/>
    </location>
</feature>
<name>A0A2S8SWU2_9BACT</name>
<keyword evidence="4 6" id="KW-1133">Transmembrane helix</keyword>
<dbReference type="SUPFAM" id="SSF50182">
    <property type="entry name" value="Sm-like ribonucleoproteins"/>
    <property type="match status" value="1"/>
</dbReference>
<dbReference type="InParanoid" id="A0A2S8SWU2"/>
<feature type="transmembrane region" description="Helical" evidence="6">
    <location>
        <begin position="74"/>
        <end position="93"/>
    </location>
</feature>
<feature type="transmembrane region" description="Helical" evidence="6">
    <location>
        <begin position="99"/>
        <end position="118"/>
    </location>
</feature>
<dbReference type="EMBL" id="NIGF01000002">
    <property type="protein sequence ID" value="PQV65219.1"/>
    <property type="molecule type" value="Genomic_DNA"/>
</dbReference>
<accession>A0A2S8SWU2</accession>
<evidence type="ECO:0000259" key="7">
    <source>
        <dbReference type="Pfam" id="PF00924"/>
    </source>
</evidence>
<dbReference type="Proteomes" id="UP000237684">
    <property type="component" value="Unassembled WGS sequence"/>
</dbReference>
<evidence type="ECO:0000256" key="1">
    <source>
        <dbReference type="ARBA" id="ARBA00004236"/>
    </source>
</evidence>
<dbReference type="RefSeq" id="WP_123580310.1">
    <property type="nucleotide sequence ID" value="NZ_NIGF01000002.1"/>
</dbReference>
<keyword evidence="2" id="KW-1003">Cell membrane</keyword>
<dbReference type="Pfam" id="PF00924">
    <property type="entry name" value="MS_channel_2nd"/>
    <property type="match status" value="1"/>
</dbReference>
<keyword evidence="5 6" id="KW-0472">Membrane</keyword>
<feature type="domain" description="Mechanosensitive ion channel MscS" evidence="7">
    <location>
        <begin position="118"/>
        <end position="173"/>
    </location>
</feature>
<evidence type="ECO:0000256" key="2">
    <source>
        <dbReference type="ARBA" id="ARBA00022475"/>
    </source>
</evidence>
<protein>
    <submittedName>
        <fullName evidence="8">Mechanosensitive ion channel</fullName>
    </submittedName>
</protein>
<sequence length="216" mass="23870">MDFAATFRELISRWPNLLFIGFRVVCIALIFEFLAWFLGRRLEKLASPFISLDAQRDPKWRAMRRAALRGTPKIALRTLLYTVALILVLDAFGLQILPLSLAVGSVALLFGAGLLPLLRDYAQGYILLAEDTLAPGDVVEIGAHSGIVERWTLRATWLRDASGRLHVLSNRDVRDVIVQGRAAVPGNPAEIAKIRSGATAFDPLTDVTNAQNRPKK</sequence>
<reference evidence="8 9" key="1">
    <citation type="journal article" date="2018" name="Syst. Appl. Microbiol.">
        <title>Abditibacterium utsteinense sp. nov., the first cultivated member of candidate phylum FBP, isolated from ice-free Antarctic soil samples.</title>
        <authorList>
            <person name="Tahon G."/>
            <person name="Tytgat B."/>
            <person name="Lebbe L."/>
            <person name="Carlier A."/>
            <person name="Willems A."/>
        </authorList>
    </citation>
    <scope>NUCLEOTIDE SEQUENCE [LARGE SCALE GENOMIC DNA]</scope>
    <source>
        <strain evidence="8 9">LMG 29911</strain>
    </source>
</reference>
<evidence type="ECO:0000256" key="4">
    <source>
        <dbReference type="ARBA" id="ARBA00022989"/>
    </source>
</evidence>